<reference evidence="4" key="1">
    <citation type="submission" date="2016-06" db="UniProtKB">
        <authorList>
            <consortium name="WormBaseParasite"/>
        </authorList>
    </citation>
    <scope>IDENTIFICATION</scope>
</reference>
<dbReference type="InterPro" id="IPR003117">
    <property type="entry name" value="cAMP_dep_PK_reg_su_I/II_a/b"/>
</dbReference>
<dbReference type="WBParaSite" id="OFLC_0001391301-mRNA-1">
    <property type="protein sequence ID" value="OFLC_0001391301-mRNA-1"/>
    <property type="gene ID" value="OFLC_0001391301"/>
</dbReference>
<dbReference type="AlphaFoldDB" id="A0A183I2F0"/>
<evidence type="ECO:0000313" key="4">
    <source>
        <dbReference type="WBParaSite" id="OFLC_0001391301-mRNA-1"/>
    </source>
</evidence>
<feature type="domain" description="RIIa" evidence="1">
    <location>
        <begin position="22"/>
        <end position="59"/>
    </location>
</feature>
<organism evidence="4">
    <name type="scientific">Onchocerca flexuosa</name>
    <dbReference type="NCBI Taxonomy" id="387005"/>
    <lineage>
        <taxon>Eukaryota</taxon>
        <taxon>Metazoa</taxon>
        <taxon>Ecdysozoa</taxon>
        <taxon>Nematoda</taxon>
        <taxon>Chromadorea</taxon>
        <taxon>Rhabditida</taxon>
        <taxon>Spirurina</taxon>
        <taxon>Spiruromorpha</taxon>
        <taxon>Filarioidea</taxon>
        <taxon>Onchocercidae</taxon>
        <taxon>Onchocerca</taxon>
    </lineage>
</organism>
<dbReference type="SMART" id="SM00394">
    <property type="entry name" value="RIIa"/>
    <property type="match status" value="1"/>
</dbReference>
<evidence type="ECO:0000313" key="2">
    <source>
        <dbReference type="EMBL" id="VDP14983.1"/>
    </source>
</evidence>
<dbReference type="STRING" id="387005.A0A183I2F0"/>
<evidence type="ECO:0000259" key="1">
    <source>
        <dbReference type="SMART" id="SM00394"/>
    </source>
</evidence>
<keyword evidence="3" id="KW-1185">Reference proteome</keyword>
<reference evidence="2 3" key="2">
    <citation type="submission" date="2018-11" db="EMBL/GenBank/DDBJ databases">
        <authorList>
            <consortium name="Pathogen Informatics"/>
        </authorList>
    </citation>
    <scope>NUCLEOTIDE SEQUENCE [LARGE SCALE GENOMIC DNA]</scope>
</reference>
<dbReference type="Gene3D" id="1.20.890.10">
    <property type="entry name" value="cAMP-dependent protein kinase regulatory subunit, dimerization-anchoring domain"/>
    <property type="match status" value="1"/>
</dbReference>
<gene>
    <name evidence="2" type="ORF">OFLC_LOCUS13912</name>
</gene>
<proteinExistence type="predicted"/>
<dbReference type="CDD" id="cd12097">
    <property type="entry name" value="DD_RI_PKA"/>
    <property type="match status" value="1"/>
</dbReference>
<evidence type="ECO:0000313" key="3">
    <source>
        <dbReference type="Proteomes" id="UP000267606"/>
    </source>
</evidence>
<dbReference type="SUPFAM" id="SSF47391">
    <property type="entry name" value="Dimerization-anchoring domain of cAMP-dependent PK regulatory subunit"/>
    <property type="match status" value="1"/>
</dbReference>
<dbReference type="EMBL" id="UZAJ01040464">
    <property type="protein sequence ID" value="VDP14983.1"/>
    <property type="molecule type" value="Genomic_DNA"/>
</dbReference>
<dbReference type="Pfam" id="PF02197">
    <property type="entry name" value="RIIa"/>
    <property type="match status" value="1"/>
</dbReference>
<accession>A0A183I2F0</accession>
<protein>
    <submittedName>
        <fullName evidence="4">RIIa domain-containing protein</fullName>
    </submittedName>
</protein>
<name>A0A183I2F0_9BILA</name>
<sequence>MASGGSSEEAQLAQCQAYVQRHNIQQLVKEAIVSLCINKPENPILFLKEHFEKLYDQRSQVCSLMFYIKLCS</sequence>
<dbReference type="Proteomes" id="UP000267606">
    <property type="component" value="Unassembled WGS sequence"/>
</dbReference>